<name>V5Z5M9_9GAMM</name>
<evidence type="ECO:0000259" key="8">
    <source>
        <dbReference type="Pfam" id="PF04888"/>
    </source>
</evidence>
<sequence>MNLLVDKIGTFDHLKGGREDNNLELIKYGNQTRRFVNSALKGHLQLGNIRNALQVIQPKQLLEVLQNTGSALGGLGEKTIIEQERPLLAPPRSTEPQAEKKSESDLNGSARATGLLGRMMQLCTQASQQNILANVSFFNALLHGQGVAYLELSAALEKEGMQWANDFDALKAALAQVDVLQKNIISANDVLKNAERYLNGLEVAATQQDPVSTELQMQIDVAKAAVAEAQGNVTTAVANHSHYIKANLNPAMKAESDAKAALAMTQQKAQELVRALPAQQFRAIEGKIKQQDPQAKGLTFLMALLSQLINQSSSEDLKATAELKQKLSEAAAKDAEKKVQEYEEQVRKAEEMQKTMGCVGKILGWAITAVSFTAAAFTGGASLALAAVGLALAVGDEINQAVNGFSFMAKAMEPMMDYIVKPMMEFMAAIYAEILQGFGVDKESAETIGQIMGAIAAAAAMIAGVMVAGSALSKVFGSIMQKIGSDVAEEVSKNVAVQVEKVVAKDITQNVVSDVVKESAKEVSGRVTRQAMQRLMNSTLGQVFKRVSQGMGRSLSIDEHKMAQIATRTQMASTIASMGNTTIQGISSVITAEMLVEAAKSKAHMMKDAAMQDLLNEMMNRAVDTFTHRMETVNSIIKNMSAVAENQAQAGKYITRQMSMVAG</sequence>
<keyword evidence="10" id="KW-1185">Reference proteome</keyword>
<evidence type="ECO:0000256" key="4">
    <source>
        <dbReference type="ARBA" id="ARBA00035640"/>
    </source>
</evidence>
<dbReference type="AlphaFoldDB" id="V5Z5M9"/>
<dbReference type="STRING" id="1161919.EPIR_0872"/>
<comment type="caution">
    <text evidence="9">The sequence shown here is derived from an EMBL/GenBank/DDBJ whole genome shotgun (WGS) entry which is preliminary data.</text>
</comment>
<keyword evidence="5" id="KW-0175">Coiled coil</keyword>
<dbReference type="GO" id="GO:0033644">
    <property type="term" value="C:host cell membrane"/>
    <property type="evidence" value="ECO:0007669"/>
    <property type="project" value="UniProtKB-SubCell"/>
</dbReference>
<evidence type="ECO:0000256" key="1">
    <source>
        <dbReference type="ARBA" id="ARBA00004301"/>
    </source>
</evidence>
<keyword evidence="7" id="KW-1133">Transmembrane helix</keyword>
<dbReference type="OrthoDB" id="6623144at2"/>
<comment type="similarity">
    <text evidence="4">Belongs to the SctE/SipB/YopB family.</text>
</comment>
<protein>
    <submittedName>
        <fullName evidence="9">Cell invasion protein sipB</fullName>
    </submittedName>
</protein>
<evidence type="ECO:0000256" key="6">
    <source>
        <dbReference type="SAM" id="MobiDB-lite"/>
    </source>
</evidence>
<evidence type="ECO:0000256" key="7">
    <source>
        <dbReference type="SAM" id="Phobius"/>
    </source>
</evidence>
<keyword evidence="7" id="KW-0472">Membrane</keyword>
<dbReference type="EMBL" id="CAHS01000011">
    <property type="protein sequence ID" value="CCG86237.1"/>
    <property type="molecule type" value="Genomic_DNA"/>
</dbReference>
<evidence type="ECO:0000256" key="2">
    <source>
        <dbReference type="ARBA" id="ARBA00022870"/>
    </source>
</evidence>
<keyword evidence="3" id="KW-0843">Virulence</keyword>
<dbReference type="Pfam" id="PF04888">
    <property type="entry name" value="SseC"/>
    <property type="match status" value="1"/>
</dbReference>
<evidence type="ECO:0000256" key="5">
    <source>
        <dbReference type="SAM" id="Coils"/>
    </source>
</evidence>
<dbReference type="InterPro" id="IPR006972">
    <property type="entry name" value="BipB-like_C"/>
</dbReference>
<dbReference type="Proteomes" id="UP000018217">
    <property type="component" value="Unassembled WGS sequence"/>
</dbReference>
<accession>V5Z5M9</accession>
<feature type="transmembrane region" description="Helical" evidence="7">
    <location>
        <begin position="451"/>
        <end position="472"/>
    </location>
</feature>
<reference evidence="9 10" key="1">
    <citation type="journal article" date="2013" name="Syst. Appl. Microbiol.">
        <title>Phylogenetic position and virulence apparatus of the pear flower necrosis pathogen Erwinia piriflorinigrans CFBP 5888T as assessed by comparative genomics.</title>
        <authorList>
            <person name="Smits T.H."/>
            <person name="Rezzonico F."/>
            <person name="Lopez M.M."/>
            <person name="Blom J."/>
            <person name="Goesmann A."/>
            <person name="Frey J.E."/>
            <person name="Duffy B."/>
        </authorList>
    </citation>
    <scope>NUCLEOTIDE SEQUENCE [LARGE SCALE GENOMIC DNA]</scope>
    <source>
        <strain evidence="10">CFBP5888</strain>
    </source>
</reference>
<feature type="transmembrane region" description="Helical" evidence="7">
    <location>
        <begin position="416"/>
        <end position="439"/>
    </location>
</feature>
<organism evidence="9 10">
    <name type="scientific">Erwinia piriflorinigrans CFBP 5888</name>
    <dbReference type="NCBI Taxonomy" id="1161919"/>
    <lineage>
        <taxon>Bacteria</taxon>
        <taxon>Pseudomonadati</taxon>
        <taxon>Pseudomonadota</taxon>
        <taxon>Gammaproteobacteria</taxon>
        <taxon>Enterobacterales</taxon>
        <taxon>Erwiniaceae</taxon>
        <taxon>Erwinia</taxon>
    </lineage>
</organism>
<gene>
    <name evidence="9" type="primary">sipB</name>
    <name evidence="9" type="ORF">EPIR_0872</name>
</gene>
<evidence type="ECO:0000256" key="3">
    <source>
        <dbReference type="ARBA" id="ARBA00023026"/>
    </source>
</evidence>
<feature type="domain" description="Translocator protein BipB-like C-terminal" evidence="8">
    <location>
        <begin position="301"/>
        <end position="657"/>
    </location>
</feature>
<feature type="coiled-coil region" evidence="5">
    <location>
        <begin position="325"/>
        <end position="355"/>
    </location>
</feature>
<proteinExistence type="inferred from homology"/>
<dbReference type="RefSeq" id="WP_023654059.1">
    <property type="nucleotide sequence ID" value="NZ_CAHS01000011.1"/>
</dbReference>
<evidence type="ECO:0000313" key="9">
    <source>
        <dbReference type="EMBL" id="CCG86237.1"/>
    </source>
</evidence>
<feature type="region of interest" description="Disordered" evidence="6">
    <location>
        <begin position="83"/>
        <end position="109"/>
    </location>
</feature>
<dbReference type="Gene3D" id="1.20.120.330">
    <property type="entry name" value="Nucleotidyltransferases domain 2"/>
    <property type="match status" value="2"/>
</dbReference>
<keyword evidence="7" id="KW-0812">Transmembrane</keyword>
<keyword evidence="2" id="KW-1043">Host membrane</keyword>
<evidence type="ECO:0000313" key="10">
    <source>
        <dbReference type="Proteomes" id="UP000018217"/>
    </source>
</evidence>
<feature type="transmembrane region" description="Helical" evidence="7">
    <location>
        <begin position="362"/>
        <end position="395"/>
    </location>
</feature>
<comment type="subcellular location">
    <subcellularLocation>
        <location evidence="1">Host membrane</location>
        <topology evidence="1">Multi-pass membrane protein</topology>
    </subcellularLocation>
</comment>